<evidence type="ECO:0000256" key="1">
    <source>
        <dbReference type="SAM" id="Phobius"/>
    </source>
</evidence>
<accession>A0AAV7YH72</accession>
<reference evidence="2" key="2">
    <citation type="submission" date="2022-08" db="EMBL/GenBank/DDBJ databases">
        <title>Novel sulphate-reducing endosymbionts in the free-living metamonad Anaeramoeba.</title>
        <authorList>
            <person name="Jerlstrom-Hultqvist J."/>
            <person name="Cepicka I."/>
            <person name="Gallot-Lavallee L."/>
            <person name="Salas-Leiva D."/>
            <person name="Curtis B.A."/>
            <person name="Zahonova K."/>
            <person name="Pipaliya S."/>
            <person name="Dacks J."/>
            <person name="Roger A.J."/>
        </authorList>
    </citation>
    <scope>NUCLEOTIDE SEQUENCE</scope>
    <source>
        <strain evidence="2">Busselton2</strain>
    </source>
</reference>
<keyword evidence="1" id="KW-0472">Membrane</keyword>
<feature type="transmembrane region" description="Helical" evidence="1">
    <location>
        <begin position="150"/>
        <end position="169"/>
    </location>
</feature>
<evidence type="ECO:0000313" key="2">
    <source>
        <dbReference type="EMBL" id="KAJ3427946.1"/>
    </source>
</evidence>
<dbReference type="EMBL" id="JAOAOG010000246">
    <property type="protein sequence ID" value="KAJ6236153.1"/>
    <property type="molecule type" value="Genomic_DNA"/>
</dbReference>
<evidence type="ECO:0000313" key="3">
    <source>
        <dbReference type="EMBL" id="KAJ6236153.1"/>
    </source>
</evidence>
<keyword evidence="5" id="KW-1185">Reference proteome</keyword>
<gene>
    <name evidence="2" type="ORF">M0812_25577</name>
    <name evidence="3" type="ORF">M0813_28074</name>
</gene>
<dbReference type="Proteomes" id="UP001150062">
    <property type="component" value="Unassembled WGS sequence"/>
</dbReference>
<keyword evidence="1" id="KW-0812">Transmembrane</keyword>
<feature type="transmembrane region" description="Helical" evidence="1">
    <location>
        <begin position="190"/>
        <end position="210"/>
    </location>
</feature>
<feature type="transmembrane region" description="Helical" evidence="1">
    <location>
        <begin position="12"/>
        <end position="33"/>
    </location>
</feature>
<feature type="transmembrane region" description="Helical" evidence="1">
    <location>
        <begin position="45"/>
        <end position="65"/>
    </location>
</feature>
<feature type="transmembrane region" description="Helical" evidence="1">
    <location>
        <begin position="119"/>
        <end position="138"/>
    </location>
</feature>
<protein>
    <recommendedName>
        <fullName evidence="6">G-protein coupled receptors family 1 profile domain-containing protein</fullName>
    </recommendedName>
</protein>
<feature type="transmembrane region" description="Helical" evidence="1">
    <location>
        <begin position="77"/>
        <end position="99"/>
    </location>
</feature>
<organism evidence="2 4">
    <name type="scientific">Anaeramoeba flamelloides</name>
    <dbReference type="NCBI Taxonomy" id="1746091"/>
    <lineage>
        <taxon>Eukaryota</taxon>
        <taxon>Metamonada</taxon>
        <taxon>Anaeramoebidae</taxon>
        <taxon>Anaeramoeba</taxon>
    </lineage>
</organism>
<dbReference type="AlphaFoldDB" id="A0AAV7YH72"/>
<proteinExistence type="predicted"/>
<name>A0AAV7YH72_9EUKA</name>
<sequence length="282" mass="33565">MLSFSSKPVLIINIGLVFLTFLLCLFSLAKFIVVVYKTKVFSFQCLFHVTIIVSSIFRIVYIVIYDNQIYKLSPLKLMLWLTPFVLFSLTFVKLSHSLYHFYGIISRMSNQKLRKNKRILSICITIFVILWIFGLVIICVTDNKTKATKWVKRGLAIFFLVIIYISILLMDFVSWKINKKFQTNKNFRRLFYILLITSVLFLVRVPWMIMLFRYEKMYKYDTNQKLEWTIIYFCCSILSELLPNFLIMLFVFGNPKPNFERTVFKKKNIEYDVISDNSSDEI</sequence>
<evidence type="ECO:0000313" key="4">
    <source>
        <dbReference type="Proteomes" id="UP001146793"/>
    </source>
</evidence>
<evidence type="ECO:0000313" key="5">
    <source>
        <dbReference type="Proteomes" id="UP001150062"/>
    </source>
</evidence>
<reference evidence="3" key="1">
    <citation type="submission" date="2022-08" db="EMBL/GenBank/DDBJ databases">
        <title>Novel sulfate-reducing endosymbionts in the free-living metamonad Anaeramoeba.</title>
        <authorList>
            <person name="Jerlstrom-Hultqvist J."/>
            <person name="Cepicka I."/>
            <person name="Gallot-Lavallee L."/>
            <person name="Salas-Leiva D."/>
            <person name="Curtis B.A."/>
            <person name="Zahonova K."/>
            <person name="Pipaliya S."/>
            <person name="Dacks J."/>
            <person name="Roger A.J."/>
        </authorList>
    </citation>
    <scope>NUCLEOTIDE SEQUENCE</scope>
    <source>
        <strain evidence="3">Schooner1</strain>
    </source>
</reference>
<dbReference type="Proteomes" id="UP001146793">
    <property type="component" value="Unassembled WGS sequence"/>
</dbReference>
<keyword evidence="1" id="KW-1133">Transmembrane helix</keyword>
<comment type="caution">
    <text evidence="2">The sequence shown here is derived from an EMBL/GenBank/DDBJ whole genome shotgun (WGS) entry which is preliminary data.</text>
</comment>
<evidence type="ECO:0008006" key="6">
    <source>
        <dbReference type="Google" id="ProtNLM"/>
    </source>
</evidence>
<feature type="transmembrane region" description="Helical" evidence="1">
    <location>
        <begin position="230"/>
        <end position="252"/>
    </location>
</feature>
<dbReference type="EMBL" id="JANTQA010000060">
    <property type="protein sequence ID" value="KAJ3427946.1"/>
    <property type="molecule type" value="Genomic_DNA"/>
</dbReference>